<gene>
    <name evidence="3" type="ORF">WJX72_004223</name>
</gene>
<dbReference type="GO" id="GO:0000963">
    <property type="term" value="P:mitochondrial RNA processing"/>
    <property type="evidence" value="ECO:0007669"/>
    <property type="project" value="TreeGrafter"/>
</dbReference>
<dbReference type="SUPFAM" id="SSF52980">
    <property type="entry name" value="Restriction endonuclease-like"/>
    <property type="match status" value="1"/>
</dbReference>
<evidence type="ECO:0000313" key="3">
    <source>
        <dbReference type="EMBL" id="KAK9808820.1"/>
    </source>
</evidence>
<keyword evidence="4" id="KW-1185">Reference proteome</keyword>
<dbReference type="AlphaFoldDB" id="A0AAW1PK48"/>
<comment type="caution">
    <text evidence="3">The sequence shown here is derived from an EMBL/GenBank/DDBJ whole genome shotgun (WGS) entry which is preliminary data.</text>
</comment>
<dbReference type="SMART" id="SM00952">
    <property type="entry name" value="RAP"/>
    <property type="match status" value="1"/>
</dbReference>
<dbReference type="PANTHER" id="PTHR21228:SF40">
    <property type="entry name" value="LD45607P"/>
    <property type="match status" value="1"/>
</dbReference>
<sequence length="849" mass="93269">MQWFGTFDRVPDHPSAQPSGPPVRPQQKTHQRQQAPASVREVPATAKGLTGRDLTWFNNKRLIACRSAAEILHFVEGHLDGFNVVNAVTAFHRLAKHCQHVSEADKEAIRADPRTQAVAARVASFEEDWRGMALPNIAWAQGSLQHGPPDLIPKVAERVRPRLRWMNEQEVANVVWALARVGHDPPGWFDNAATVIRDQMPTYGPRATSQLMWAFATIDKYDEDLFETCAMSSLHKLRPYAPQGLANLAWAFAKMEHYNEEFFDALAAEVVLREHQLNMRDIASLAWAYGKIYSVVMKRANLPEEDMMAQSLFLHELTTVPVRRRLFRCLSHRAQALRGALPAQAISNILWGYATVQIRDQILFDTMAKECVLARATFDPQSLCLTLWSLAAMRHEDPQLFDMLAEVGLRLARGPATRGDFTEQGMTMCIFAYATLDAVHTPACQAFLAEMARMAEQAVSDYQTPQSLANLAWGLAVAGRLTPDLFRAIRARSAQVACQAGSTPRDFGSMELKQLYQAELALRLEGPGVPVGLGLHNKQLSADVFESLFESGRLKQTAQETWNRHKAIGPRAVTEFHLSVADALSALGATFIIEYDQAEYSVDIAFPEQGIIVEVDGPTHYSYNTLRPTGATLFKRRLLAKLGWKVVSVPSFHWAHLGTAFQQQLYMYHAMAAIGMQLQKPAPPANLLPDDPDADPEALSAWILRLLSEQGASPSADFLADSHVQPDAASAAPPKLPVPALNAPNEAASPSRQAPAKTIPGGMVPQPPAIPSPPPTLRKPGKAIASVAIPPASRPDGVIARRAGVGKVMSNPYGRLGHSGGRDQYKRGKLSRQQLLVKAALVKAEAANS</sequence>
<dbReference type="PROSITE" id="PS51286">
    <property type="entry name" value="RAP"/>
    <property type="match status" value="1"/>
</dbReference>
<evidence type="ECO:0000313" key="4">
    <source>
        <dbReference type="Proteomes" id="UP001489004"/>
    </source>
</evidence>
<accession>A0AAW1PK48</accession>
<protein>
    <recommendedName>
        <fullName evidence="2">RAP domain-containing protein</fullName>
    </recommendedName>
</protein>
<dbReference type="GO" id="GO:0035770">
    <property type="term" value="C:ribonucleoprotein granule"/>
    <property type="evidence" value="ECO:0007669"/>
    <property type="project" value="TreeGrafter"/>
</dbReference>
<dbReference type="InterPro" id="IPR013584">
    <property type="entry name" value="RAP"/>
</dbReference>
<feature type="compositionally biased region" description="Polar residues" evidence="1">
    <location>
        <begin position="26"/>
        <end position="36"/>
    </location>
</feature>
<feature type="domain" description="RAP" evidence="2">
    <location>
        <begin position="611"/>
        <end position="669"/>
    </location>
</feature>
<evidence type="ECO:0000259" key="2">
    <source>
        <dbReference type="PROSITE" id="PS51286"/>
    </source>
</evidence>
<dbReference type="Pfam" id="PF08373">
    <property type="entry name" value="RAP"/>
    <property type="match status" value="1"/>
</dbReference>
<dbReference type="GO" id="GO:0003723">
    <property type="term" value="F:RNA binding"/>
    <property type="evidence" value="ECO:0007669"/>
    <property type="project" value="TreeGrafter"/>
</dbReference>
<dbReference type="InterPro" id="IPR011335">
    <property type="entry name" value="Restrct_endonuc-II-like"/>
</dbReference>
<dbReference type="Proteomes" id="UP001489004">
    <property type="component" value="Unassembled WGS sequence"/>
</dbReference>
<dbReference type="GO" id="GO:0006281">
    <property type="term" value="P:DNA repair"/>
    <property type="evidence" value="ECO:0007669"/>
    <property type="project" value="UniProtKB-ARBA"/>
</dbReference>
<dbReference type="GO" id="GO:0044528">
    <property type="term" value="P:regulation of mitochondrial mRNA stability"/>
    <property type="evidence" value="ECO:0007669"/>
    <property type="project" value="TreeGrafter"/>
</dbReference>
<name>A0AAW1PK48_9CHLO</name>
<dbReference type="Gene3D" id="3.40.960.10">
    <property type="entry name" value="VSR Endonuclease"/>
    <property type="match status" value="1"/>
</dbReference>
<dbReference type="EMBL" id="JALJOR010000011">
    <property type="protein sequence ID" value="KAK9808820.1"/>
    <property type="molecule type" value="Genomic_DNA"/>
</dbReference>
<organism evidence="3 4">
    <name type="scientific">[Myrmecia] bisecta</name>
    <dbReference type="NCBI Taxonomy" id="41462"/>
    <lineage>
        <taxon>Eukaryota</taxon>
        <taxon>Viridiplantae</taxon>
        <taxon>Chlorophyta</taxon>
        <taxon>core chlorophytes</taxon>
        <taxon>Trebouxiophyceae</taxon>
        <taxon>Trebouxiales</taxon>
        <taxon>Trebouxiaceae</taxon>
        <taxon>Myrmecia</taxon>
    </lineage>
</organism>
<proteinExistence type="predicted"/>
<dbReference type="GO" id="GO:0005759">
    <property type="term" value="C:mitochondrial matrix"/>
    <property type="evidence" value="ECO:0007669"/>
    <property type="project" value="TreeGrafter"/>
</dbReference>
<feature type="region of interest" description="Disordered" evidence="1">
    <location>
        <begin position="1"/>
        <end position="41"/>
    </location>
</feature>
<evidence type="ECO:0000256" key="1">
    <source>
        <dbReference type="SAM" id="MobiDB-lite"/>
    </source>
</evidence>
<dbReference type="InterPro" id="IPR050870">
    <property type="entry name" value="FAST_kinase"/>
</dbReference>
<reference evidence="3 4" key="1">
    <citation type="journal article" date="2024" name="Nat. Commun.">
        <title>Phylogenomics reveals the evolutionary origins of lichenization in chlorophyte algae.</title>
        <authorList>
            <person name="Puginier C."/>
            <person name="Libourel C."/>
            <person name="Otte J."/>
            <person name="Skaloud P."/>
            <person name="Haon M."/>
            <person name="Grisel S."/>
            <person name="Petersen M."/>
            <person name="Berrin J.G."/>
            <person name="Delaux P.M."/>
            <person name="Dal Grande F."/>
            <person name="Keller J."/>
        </authorList>
    </citation>
    <scope>NUCLEOTIDE SEQUENCE [LARGE SCALE GENOMIC DNA]</scope>
    <source>
        <strain evidence="3 4">SAG 2043</strain>
    </source>
</reference>
<feature type="region of interest" description="Disordered" evidence="1">
    <location>
        <begin position="723"/>
        <end position="760"/>
    </location>
</feature>
<dbReference type="PANTHER" id="PTHR21228">
    <property type="entry name" value="FAST LEU-RICH DOMAIN-CONTAINING"/>
    <property type="match status" value="1"/>
</dbReference>